<dbReference type="EMBL" id="JAAXCZ010000005">
    <property type="protein sequence ID" value="MBC2381522.1"/>
    <property type="molecule type" value="Genomic_DNA"/>
</dbReference>
<feature type="transmembrane region" description="Helical" evidence="1">
    <location>
        <begin position="12"/>
        <end position="32"/>
    </location>
</feature>
<protein>
    <submittedName>
        <fullName evidence="3">Uncharacterized protein</fullName>
    </submittedName>
</protein>
<reference evidence="4 5" key="1">
    <citation type="submission" date="2020-04" db="EMBL/GenBank/DDBJ databases">
        <title>Pseudomonas crami sp. nov., a novel proteolytic bacterial species isolated from cream.</title>
        <authorList>
            <person name="Hofmann K."/>
            <person name="Woller A."/>
            <person name="Huptas C."/>
            <person name="Wenning M."/>
            <person name="Scherer S."/>
            <person name="Doll E.V."/>
        </authorList>
    </citation>
    <scope>NUCLEOTIDE SEQUENCE [LARGE SCALE GENOMIC DNA]</scope>
    <source>
        <strain evidence="2 5">WS 5096</strain>
        <strain evidence="3 4">WS 5106</strain>
    </source>
</reference>
<keyword evidence="1" id="KW-0812">Transmembrane</keyword>
<feature type="transmembrane region" description="Helical" evidence="1">
    <location>
        <begin position="63"/>
        <end position="84"/>
    </location>
</feature>
<evidence type="ECO:0000313" key="4">
    <source>
        <dbReference type="Proteomes" id="UP000520513"/>
    </source>
</evidence>
<sequence length="129" mass="14612">MTSIDTWSPWVAIFFLGAPILLSAAGTAYSLYLSHCHIDAIKEALKNSRYIYLWGPSLGKRGFIWSLFEISKIAGMVLWSRAYIQMGDINPVDLEHFPRRLKRHLIINTTLMLTAFIGGIIAALLVKFR</sequence>
<evidence type="ECO:0000313" key="2">
    <source>
        <dbReference type="EMBL" id="MBC2381522.1"/>
    </source>
</evidence>
<dbReference type="EMBL" id="JAAXCY010000004">
    <property type="protein sequence ID" value="MBC2406703.1"/>
    <property type="molecule type" value="Genomic_DNA"/>
</dbReference>
<keyword evidence="5" id="KW-1185">Reference proteome</keyword>
<organism evidence="3 4">
    <name type="scientific">Pseudomonas cremoris</name>
    <dbReference type="NCBI Taxonomy" id="2724178"/>
    <lineage>
        <taxon>Bacteria</taxon>
        <taxon>Pseudomonadati</taxon>
        <taxon>Pseudomonadota</taxon>
        <taxon>Gammaproteobacteria</taxon>
        <taxon>Pseudomonadales</taxon>
        <taxon>Pseudomonadaceae</taxon>
        <taxon>Pseudomonas</taxon>
    </lineage>
</organism>
<dbReference type="Proteomes" id="UP000520513">
    <property type="component" value="Unassembled WGS sequence"/>
</dbReference>
<dbReference type="Proteomes" id="UP000534677">
    <property type="component" value="Unassembled WGS sequence"/>
</dbReference>
<evidence type="ECO:0000256" key="1">
    <source>
        <dbReference type="SAM" id="Phobius"/>
    </source>
</evidence>
<feature type="transmembrane region" description="Helical" evidence="1">
    <location>
        <begin position="105"/>
        <end position="126"/>
    </location>
</feature>
<dbReference type="AlphaFoldDB" id="A0A7X1DYD0"/>
<name>A0A7X1DYD0_9PSED</name>
<keyword evidence="1" id="KW-0472">Membrane</keyword>
<gene>
    <name evidence="2" type="ORF">HF209_11265</name>
    <name evidence="3" type="ORF">HF257_11865</name>
</gene>
<keyword evidence="1" id="KW-1133">Transmembrane helix</keyword>
<evidence type="ECO:0000313" key="5">
    <source>
        <dbReference type="Proteomes" id="UP000534677"/>
    </source>
</evidence>
<proteinExistence type="predicted"/>
<dbReference type="RefSeq" id="WP_185707200.1">
    <property type="nucleotide sequence ID" value="NZ_JAAXCY010000004.1"/>
</dbReference>
<accession>A0A7X1DYD0</accession>
<evidence type="ECO:0000313" key="3">
    <source>
        <dbReference type="EMBL" id="MBC2406703.1"/>
    </source>
</evidence>
<comment type="caution">
    <text evidence="3">The sequence shown here is derived from an EMBL/GenBank/DDBJ whole genome shotgun (WGS) entry which is preliminary data.</text>
</comment>